<keyword evidence="1" id="KW-0269">Exonuclease</keyword>
<dbReference type="InterPro" id="IPR006054">
    <property type="entry name" value="DnaQ"/>
</dbReference>
<evidence type="ECO:0000313" key="4">
    <source>
        <dbReference type="EMBL" id="GAB11839.1"/>
    </source>
</evidence>
<accession>G7H7L4</accession>
<dbReference type="AlphaFoldDB" id="G7H7L4"/>
<dbReference type="Gene3D" id="3.30.420.10">
    <property type="entry name" value="Ribonuclease H-like superfamily/Ribonuclease H"/>
    <property type="match status" value="1"/>
</dbReference>
<keyword evidence="1" id="KW-0378">Hydrolase</keyword>
<feature type="domain" description="GIY-YIG" evidence="3">
    <location>
        <begin position="265"/>
        <end position="342"/>
    </location>
</feature>
<dbReference type="GO" id="GO:0006260">
    <property type="term" value="P:DNA replication"/>
    <property type="evidence" value="ECO:0007669"/>
    <property type="project" value="InterPro"/>
</dbReference>
<evidence type="ECO:0000313" key="5">
    <source>
        <dbReference type="Proteomes" id="UP000035088"/>
    </source>
</evidence>
<dbReference type="InterPro" id="IPR036397">
    <property type="entry name" value="RNaseH_sf"/>
</dbReference>
<dbReference type="Proteomes" id="UP000035088">
    <property type="component" value="Unassembled WGS sequence"/>
</dbReference>
<feature type="region of interest" description="Disordered" evidence="2">
    <location>
        <begin position="1"/>
        <end position="39"/>
    </location>
</feature>
<dbReference type="Pfam" id="PF00929">
    <property type="entry name" value="RNase_T"/>
    <property type="match status" value="1"/>
</dbReference>
<dbReference type="InterPro" id="IPR036876">
    <property type="entry name" value="UVR_dom_sf"/>
</dbReference>
<keyword evidence="1" id="KW-0540">Nuclease</keyword>
<dbReference type="GO" id="GO:0009380">
    <property type="term" value="C:excinuclease repair complex"/>
    <property type="evidence" value="ECO:0007669"/>
    <property type="project" value="TreeGrafter"/>
</dbReference>
<gene>
    <name evidence="4" type="primary">dnaQ</name>
    <name evidence="4" type="ORF">GOARA_089_00210</name>
</gene>
<dbReference type="CDD" id="cd06127">
    <property type="entry name" value="DEDDh"/>
    <property type="match status" value="1"/>
</dbReference>
<dbReference type="SUPFAM" id="SSF53098">
    <property type="entry name" value="Ribonuclease H-like"/>
    <property type="match status" value="1"/>
</dbReference>
<comment type="caution">
    <text evidence="4">The sequence shown here is derived from an EMBL/GenBank/DDBJ whole genome shotgun (WGS) entry which is preliminary data.</text>
</comment>
<dbReference type="EMBL" id="BAEE01000089">
    <property type="protein sequence ID" value="GAB11839.1"/>
    <property type="molecule type" value="Genomic_DNA"/>
</dbReference>
<dbReference type="CDD" id="cd10434">
    <property type="entry name" value="GIY-YIG_UvrC_Cho"/>
    <property type="match status" value="1"/>
</dbReference>
<dbReference type="InterPro" id="IPR013520">
    <property type="entry name" value="Ribonucl_H"/>
</dbReference>
<evidence type="ECO:0000256" key="1">
    <source>
        <dbReference type="ARBA" id="ARBA00022839"/>
    </source>
</evidence>
<dbReference type="SUPFAM" id="SSF82771">
    <property type="entry name" value="GIY-YIG endonuclease"/>
    <property type="match status" value="1"/>
</dbReference>
<dbReference type="SMART" id="SM00479">
    <property type="entry name" value="EXOIII"/>
    <property type="match status" value="1"/>
</dbReference>
<dbReference type="GO" id="GO:0006289">
    <property type="term" value="P:nucleotide-excision repair"/>
    <property type="evidence" value="ECO:0007669"/>
    <property type="project" value="InterPro"/>
</dbReference>
<reference evidence="4 5" key="1">
    <citation type="submission" date="2011-11" db="EMBL/GenBank/DDBJ databases">
        <title>Whole genome shotgun sequence of Gordonia araii NBRC 100433.</title>
        <authorList>
            <person name="Yoshida Y."/>
            <person name="Hosoyama A."/>
            <person name="Tsuchikane K."/>
            <person name="Katsumata H."/>
            <person name="Yamazaki S."/>
            <person name="Fujita N."/>
        </authorList>
    </citation>
    <scope>NUCLEOTIDE SEQUENCE [LARGE SCALE GENOMIC DNA]</scope>
    <source>
        <strain evidence="4 5">NBRC 100433</strain>
    </source>
</reference>
<dbReference type="SMART" id="SM00465">
    <property type="entry name" value="GIYc"/>
    <property type="match status" value="1"/>
</dbReference>
<dbReference type="InterPro" id="IPR050066">
    <property type="entry name" value="UvrABC_protein_C"/>
</dbReference>
<protein>
    <submittedName>
        <fullName evidence="4">DNA polymerase III epsilon subunit</fullName>
    </submittedName>
</protein>
<evidence type="ECO:0000259" key="3">
    <source>
        <dbReference type="PROSITE" id="PS50164"/>
    </source>
</evidence>
<dbReference type="NCBIfam" id="NF005905">
    <property type="entry name" value="PRK07883.1-3"/>
    <property type="match status" value="1"/>
</dbReference>
<dbReference type="NCBIfam" id="TIGR00573">
    <property type="entry name" value="dnaq"/>
    <property type="match status" value="1"/>
</dbReference>
<dbReference type="PROSITE" id="PS50164">
    <property type="entry name" value="GIY_YIG"/>
    <property type="match status" value="1"/>
</dbReference>
<dbReference type="Gene3D" id="3.40.1440.10">
    <property type="entry name" value="GIY-YIG endonuclease"/>
    <property type="match status" value="1"/>
</dbReference>
<dbReference type="GO" id="GO:0003887">
    <property type="term" value="F:DNA-directed DNA polymerase activity"/>
    <property type="evidence" value="ECO:0007669"/>
    <property type="project" value="InterPro"/>
</dbReference>
<dbReference type="InterPro" id="IPR035901">
    <property type="entry name" value="GIY-YIG_endonuc_sf"/>
</dbReference>
<dbReference type="PANTHER" id="PTHR30562">
    <property type="entry name" value="UVRC/OXIDOREDUCTASE"/>
    <property type="match status" value="1"/>
</dbReference>
<dbReference type="NCBIfam" id="NF005907">
    <property type="entry name" value="PRK07883.1-5"/>
    <property type="match status" value="1"/>
</dbReference>
<dbReference type="GO" id="GO:0004527">
    <property type="term" value="F:exonuclease activity"/>
    <property type="evidence" value="ECO:0007669"/>
    <property type="project" value="UniProtKB-KW"/>
</dbReference>
<dbReference type="PANTHER" id="PTHR30562:SF1">
    <property type="entry name" value="UVRABC SYSTEM PROTEIN C"/>
    <property type="match status" value="1"/>
</dbReference>
<proteinExistence type="predicted"/>
<feature type="compositionally biased region" description="Polar residues" evidence="2">
    <location>
        <begin position="1"/>
        <end position="14"/>
    </location>
</feature>
<dbReference type="SUPFAM" id="SSF46600">
    <property type="entry name" value="C-terminal UvrC-binding domain of UvrB"/>
    <property type="match status" value="1"/>
</dbReference>
<evidence type="ECO:0000256" key="2">
    <source>
        <dbReference type="SAM" id="MobiDB-lite"/>
    </source>
</evidence>
<dbReference type="STRING" id="1073574.GOARA_089_00210"/>
<organism evidence="4 5">
    <name type="scientific">Gordonia araii NBRC 100433</name>
    <dbReference type="NCBI Taxonomy" id="1073574"/>
    <lineage>
        <taxon>Bacteria</taxon>
        <taxon>Bacillati</taxon>
        <taxon>Actinomycetota</taxon>
        <taxon>Actinomycetes</taxon>
        <taxon>Mycobacteriales</taxon>
        <taxon>Gordoniaceae</taxon>
        <taxon>Gordonia</taxon>
    </lineage>
</organism>
<dbReference type="InterPro" id="IPR012337">
    <property type="entry name" value="RNaseH-like_sf"/>
</dbReference>
<dbReference type="InterPro" id="IPR047296">
    <property type="entry name" value="GIY-YIG_UvrC_Cho"/>
</dbReference>
<sequence>MRTADPTGTEQLDLTDSGLPDVGMPRAHPAPRGPGSHRRLPAAADLAEMAATVRGGIEQSLATTPFVVLDLETTGGSAERDAITEIGAVKVCGGEVVGEFATLVDPDRAIPDEIVALTGITETMVSTAPRIGEVLASFLEFARGCVLVAHNSRFDLGFLSAAARRLGLDWHFPATLCTVALARRVLTREEAPSVRLADLAILFRASTTPTHRALDDARATVDVLHGLLERIGNRGVGTFAELLDFLPRATPAQRAKRGLARDLPRAPGVYLFRGPSDEVLYVGTAVDLRRRVRSYFAGDSRPRIAEMVALATRVDHVVCAHDLEAGVRELRLLAAHNPAYNRRSTQPRRGWWVCLTEERFPRFVVRRHPRPEPADVTATPTSIGPIPRRATAQLVSEALTRAAGLRSCTTRLGGRADYHWCAPRAAVGDCAAATERPESVSAYLPRVQTALDVLSGRSDAALRELCDAVTSAAASEHFETAARRRDQLAETVSALERTQRLRALCAIEQIVVARPDSAEGWRFSVVRHGRLAGAGTAVRGTPPMPVVDAVVAAAQTIVPDDDPLRGAPAEEASLVYRWVTAPDSRIVDTTGGFALPRHSACGWERWRATARSARHAGAGH</sequence>
<dbReference type="InterPro" id="IPR000305">
    <property type="entry name" value="GIY-YIG_endonuc"/>
</dbReference>
<name>G7H7L4_9ACTN</name>
<dbReference type="FunFam" id="3.30.420.10:FF:000045">
    <property type="entry name" value="3'-5' exonuclease DinG"/>
    <property type="match status" value="1"/>
</dbReference>
<keyword evidence="5" id="KW-1185">Reference proteome</keyword>
<dbReference type="GO" id="GO:0003677">
    <property type="term" value="F:DNA binding"/>
    <property type="evidence" value="ECO:0007669"/>
    <property type="project" value="InterPro"/>
</dbReference>
<dbReference type="RefSeq" id="WP_007323913.1">
    <property type="nucleotide sequence ID" value="NZ_BAEE01000089.1"/>
</dbReference>